<dbReference type="GO" id="GO:0003676">
    <property type="term" value="F:nucleic acid binding"/>
    <property type="evidence" value="ECO:0007669"/>
    <property type="project" value="InterPro"/>
</dbReference>
<feature type="region of interest" description="Disordered" evidence="7">
    <location>
        <begin position="517"/>
        <end position="538"/>
    </location>
</feature>
<dbReference type="Pfam" id="PF02601">
    <property type="entry name" value="Exonuc_VII_L"/>
    <property type="match status" value="1"/>
</dbReference>
<dbReference type="Pfam" id="PF13742">
    <property type="entry name" value="tRNA_anti_2"/>
    <property type="match status" value="1"/>
</dbReference>
<dbReference type="AlphaFoldDB" id="A0A934IZL3"/>
<evidence type="ECO:0000259" key="9">
    <source>
        <dbReference type="Pfam" id="PF13742"/>
    </source>
</evidence>
<dbReference type="EC" id="3.1.11.6" evidence="5"/>
<dbReference type="PANTHER" id="PTHR30008:SF0">
    <property type="entry name" value="EXODEOXYRIBONUCLEASE 7 LARGE SUBUNIT"/>
    <property type="match status" value="1"/>
</dbReference>
<dbReference type="InterPro" id="IPR025824">
    <property type="entry name" value="OB-fold_nuc-bd_dom"/>
</dbReference>
<accession>A0A934IZL3</accession>
<comment type="catalytic activity">
    <reaction evidence="5 6">
        <text>Exonucleolytic cleavage in either 5'- to 3'- or 3'- to 5'-direction to yield nucleoside 5'-phosphates.</text>
        <dbReference type="EC" id="3.1.11.6"/>
    </reaction>
</comment>
<dbReference type="GO" id="GO:0005737">
    <property type="term" value="C:cytoplasm"/>
    <property type="evidence" value="ECO:0007669"/>
    <property type="project" value="UniProtKB-SubCell"/>
</dbReference>
<evidence type="ECO:0000313" key="11">
    <source>
        <dbReference type="Proteomes" id="UP000602124"/>
    </source>
</evidence>
<dbReference type="GO" id="GO:0006308">
    <property type="term" value="P:DNA catabolic process"/>
    <property type="evidence" value="ECO:0007669"/>
    <property type="project" value="UniProtKB-UniRule"/>
</dbReference>
<dbReference type="EMBL" id="JAEKMH010000002">
    <property type="protein sequence ID" value="MBJ3784874.1"/>
    <property type="molecule type" value="Genomic_DNA"/>
</dbReference>
<evidence type="ECO:0000256" key="7">
    <source>
        <dbReference type="SAM" id="MobiDB-lite"/>
    </source>
</evidence>
<evidence type="ECO:0000256" key="6">
    <source>
        <dbReference type="RuleBase" id="RU004355"/>
    </source>
</evidence>
<keyword evidence="3 5" id="KW-0378">Hydrolase</keyword>
<evidence type="ECO:0000256" key="5">
    <source>
        <dbReference type="HAMAP-Rule" id="MF_00378"/>
    </source>
</evidence>
<evidence type="ECO:0000259" key="8">
    <source>
        <dbReference type="Pfam" id="PF02601"/>
    </source>
</evidence>
<keyword evidence="2 5" id="KW-0540">Nuclease</keyword>
<comment type="similarity">
    <text evidence="5 6">Belongs to the XseA family.</text>
</comment>
<dbReference type="HAMAP" id="MF_00378">
    <property type="entry name" value="Exonuc_7_L"/>
    <property type="match status" value="1"/>
</dbReference>
<reference evidence="10" key="1">
    <citation type="submission" date="2020-12" db="EMBL/GenBank/DDBJ databases">
        <title>Devosia sp. MSA67 isolated from Mo River.</title>
        <authorList>
            <person name="Ma F."/>
            <person name="Zi Z."/>
        </authorList>
    </citation>
    <scope>NUCLEOTIDE SEQUENCE</scope>
    <source>
        <strain evidence="10">MSA67</strain>
    </source>
</reference>
<comment type="subunit">
    <text evidence="5">Heterooligomer composed of large and small subunits.</text>
</comment>
<keyword evidence="11" id="KW-1185">Reference proteome</keyword>
<comment type="caution">
    <text evidence="10">The sequence shown here is derived from an EMBL/GenBank/DDBJ whole genome shotgun (WGS) entry which is preliminary data.</text>
</comment>
<feature type="domain" description="OB-fold nucleic acid binding" evidence="9">
    <location>
        <begin position="11"/>
        <end position="105"/>
    </location>
</feature>
<comment type="subcellular location">
    <subcellularLocation>
        <location evidence="5 6">Cytoplasm</location>
    </subcellularLocation>
</comment>
<dbReference type="GO" id="GO:0008855">
    <property type="term" value="F:exodeoxyribonuclease VII activity"/>
    <property type="evidence" value="ECO:0007669"/>
    <property type="project" value="UniProtKB-UniRule"/>
</dbReference>
<dbReference type="CDD" id="cd04489">
    <property type="entry name" value="ExoVII_LU_OBF"/>
    <property type="match status" value="1"/>
</dbReference>
<proteinExistence type="inferred from homology"/>
<keyword evidence="4 5" id="KW-0269">Exonuclease</keyword>
<name>A0A934IZL3_9HYPH</name>
<dbReference type="NCBIfam" id="TIGR00237">
    <property type="entry name" value="xseA"/>
    <property type="match status" value="1"/>
</dbReference>
<evidence type="ECO:0000313" key="10">
    <source>
        <dbReference type="EMBL" id="MBJ3784874.1"/>
    </source>
</evidence>
<organism evidence="10 11">
    <name type="scientific">Devosia sediminis</name>
    <dbReference type="NCBI Taxonomy" id="2798801"/>
    <lineage>
        <taxon>Bacteria</taxon>
        <taxon>Pseudomonadati</taxon>
        <taxon>Pseudomonadota</taxon>
        <taxon>Alphaproteobacteria</taxon>
        <taxon>Hyphomicrobiales</taxon>
        <taxon>Devosiaceae</taxon>
        <taxon>Devosia</taxon>
    </lineage>
</organism>
<dbReference type="InterPro" id="IPR003753">
    <property type="entry name" value="Exonuc_VII_L"/>
</dbReference>
<comment type="function">
    <text evidence="5">Bidirectionally degrades single-stranded DNA into large acid-insoluble oligonucleotides, which are then degraded further into small acid-soluble oligonucleotides.</text>
</comment>
<evidence type="ECO:0000256" key="4">
    <source>
        <dbReference type="ARBA" id="ARBA00022839"/>
    </source>
</evidence>
<dbReference type="GO" id="GO:0009318">
    <property type="term" value="C:exodeoxyribonuclease VII complex"/>
    <property type="evidence" value="ECO:0007669"/>
    <property type="project" value="UniProtKB-UniRule"/>
</dbReference>
<dbReference type="Proteomes" id="UP000602124">
    <property type="component" value="Unassembled WGS sequence"/>
</dbReference>
<dbReference type="RefSeq" id="WP_198876093.1">
    <property type="nucleotide sequence ID" value="NZ_JAEKMH010000002.1"/>
</dbReference>
<keyword evidence="1 5" id="KW-0963">Cytoplasm</keyword>
<gene>
    <name evidence="5" type="primary">xseA</name>
    <name evidence="10" type="ORF">JEQ47_09105</name>
</gene>
<feature type="domain" description="Exonuclease VII large subunit C-terminal" evidence="8">
    <location>
        <begin position="128"/>
        <end position="383"/>
    </location>
</feature>
<evidence type="ECO:0000256" key="3">
    <source>
        <dbReference type="ARBA" id="ARBA00022801"/>
    </source>
</evidence>
<dbReference type="PANTHER" id="PTHR30008">
    <property type="entry name" value="EXODEOXYRIBONUCLEASE 7 LARGE SUBUNIT"/>
    <property type="match status" value="1"/>
</dbReference>
<evidence type="ECO:0000256" key="1">
    <source>
        <dbReference type="ARBA" id="ARBA00022490"/>
    </source>
</evidence>
<sequence>MSQVLTNAAEFTVSEIAQAVKRTVEDEFGHVRVRGEISGFRGQHSSGHAYFTLKDDAASIDAVVWKGSYGRLTFKPEEGLEVIATGRLTTFPRSSKYQIVIENIEPAGAGALMALLEERRKKLLAEGLFARERKRALPYLPRVIGVITSPTGAVIRDILHRLDDRFPSHVLVWPVRVQGETCAPEVVNAIEGFNAFLPDGPIPRPDLLIVARGGGSIEDLWGFNEEAVVRAVAASGIPLISAVGHETDTTLVDYASDMRAPTPTAAAEAAVPVRAELIAYVEDQGARQRQSARRSLASLRDRLRAASAGLPRPGNLVATQRQRLDMAASQLTGALRDSVSQRRLAFSRLAAPLQPRLVRQRHAELAERLANLERHGRSGLVKTVERARLRLDPCSKQLPSAVATALERKQSALGRVLPRLSDKPLRAELRHAQSRLLPLARRFDQAGGQMTTGRRQQLEQLRKLLETLSYRSILARGYALVQDEAGAVVTSQADARPGDALKLTFADGDVGVTVAGAPVARRKPARSGPDDGSQESLF</sequence>
<dbReference type="InterPro" id="IPR020579">
    <property type="entry name" value="Exonuc_VII_lsu_C"/>
</dbReference>
<protein>
    <recommendedName>
        <fullName evidence="5">Exodeoxyribonuclease 7 large subunit</fullName>
        <ecNumber evidence="5">3.1.11.6</ecNumber>
    </recommendedName>
    <alternativeName>
        <fullName evidence="5">Exodeoxyribonuclease VII large subunit</fullName>
        <shortName evidence="5">Exonuclease VII large subunit</shortName>
    </alternativeName>
</protein>
<evidence type="ECO:0000256" key="2">
    <source>
        <dbReference type="ARBA" id="ARBA00022722"/>
    </source>
</evidence>